<accession>A0AAE8SWQ1</accession>
<evidence type="ECO:0000256" key="1">
    <source>
        <dbReference type="SAM" id="MobiDB-lite"/>
    </source>
</evidence>
<dbReference type="Proteomes" id="UP001187682">
    <property type="component" value="Unassembled WGS sequence"/>
</dbReference>
<sequence length="339" mass="37765">MASTTTATPSPSPPPSPKYEVPSPRLPIEIILQIIQSIVPSPTSLLRVSDPRTKLLISFSRVAHFTYRPSSLLLRRHCASIESPGALVRFSLAQVLSPAFHSDLSWCNIASLYLAPFSESLPGFVVTVIIPKLLSRLSQTLRVLVLDVHCVTHDGVGKNYAVVPRLRDAISRLENLEEFICLECPMVNDGHDPIMILIWRSLPKLKRVLFFNFAADTLWAMLTPSMVPRLEFVWLVDPRHGSENSISMIVKALRSELPRRVGTPPLKKRYTLAVSGCSQQKYPAHGWARLSPEVDEFTKFRFIGGRSSADTEEGIRRVASHLERGTLWDLDAVEVAGGL</sequence>
<gene>
    <name evidence="2" type="ORF">DNG_06704</name>
</gene>
<protein>
    <submittedName>
        <fullName evidence="2">Uncharacterized protein</fullName>
    </submittedName>
</protein>
<name>A0AAE8SWQ1_9PEZI</name>
<dbReference type="EMBL" id="ONZQ02000009">
    <property type="protein sequence ID" value="SPO04021.1"/>
    <property type="molecule type" value="Genomic_DNA"/>
</dbReference>
<evidence type="ECO:0000313" key="3">
    <source>
        <dbReference type="Proteomes" id="UP001187682"/>
    </source>
</evidence>
<reference evidence="2" key="1">
    <citation type="submission" date="2018-03" db="EMBL/GenBank/DDBJ databases">
        <authorList>
            <person name="Guldener U."/>
        </authorList>
    </citation>
    <scope>NUCLEOTIDE SEQUENCE</scope>
</reference>
<comment type="caution">
    <text evidence="2">The sequence shown here is derived from an EMBL/GenBank/DDBJ whole genome shotgun (WGS) entry which is preliminary data.</text>
</comment>
<proteinExistence type="predicted"/>
<evidence type="ECO:0000313" key="2">
    <source>
        <dbReference type="EMBL" id="SPO04021.1"/>
    </source>
</evidence>
<keyword evidence="3" id="KW-1185">Reference proteome</keyword>
<feature type="region of interest" description="Disordered" evidence="1">
    <location>
        <begin position="1"/>
        <end position="20"/>
    </location>
</feature>
<organism evidence="2 3">
    <name type="scientific">Cephalotrichum gorgonifer</name>
    <dbReference type="NCBI Taxonomy" id="2041049"/>
    <lineage>
        <taxon>Eukaryota</taxon>
        <taxon>Fungi</taxon>
        <taxon>Dikarya</taxon>
        <taxon>Ascomycota</taxon>
        <taxon>Pezizomycotina</taxon>
        <taxon>Sordariomycetes</taxon>
        <taxon>Hypocreomycetidae</taxon>
        <taxon>Microascales</taxon>
        <taxon>Microascaceae</taxon>
        <taxon>Cephalotrichum</taxon>
    </lineage>
</organism>
<dbReference type="AlphaFoldDB" id="A0AAE8SWQ1"/>